<sequence>MQSTGLSTIVGRYSVAAHSELPEGNLISTSFVRLLVEVGDITCFPNKPHFGALKRRLSGVVYRTMLNDAMNGVGAGGTDPGGQPGTTTDSSAADSNPDVDASEKSLPGPAKIHPTTPRRAAS</sequence>
<accession>A0ABP6SP73</accession>
<evidence type="ECO:0000313" key="2">
    <source>
        <dbReference type="EMBL" id="GAA3381937.1"/>
    </source>
</evidence>
<gene>
    <name evidence="2" type="ORF">GCM10020369_01840</name>
</gene>
<dbReference type="EMBL" id="BAAAYN010000001">
    <property type="protein sequence ID" value="GAA3381937.1"/>
    <property type="molecule type" value="Genomic_DNA"/>
</dbReference>
<evidence type="ECO:0000313" key="3">
    <source>
        <dbReference type="Proteomes" id="UP001501676"/>
    </source>
</evidence>
<proteinExistence type="predicted"/>
<dbReference type="Proteomes" id="UP001501676">
    <property type="component" value="Unassembled WGS sequence"/>
</dbReference>
<keyword evidence="3" id="KW-1185">Reference proteome</keyword>
<organism evidence="2 3">
    <name type="scientific">Cryptosporangium minutisporangium</name>
    <dbReference type="NCBI Taxonomy" id="113569"/>
    <lineage>
        <taxon>Bacteria</taxon>
        <taxon>Bacillati</taxon>
        <taxon>Actinomycetota</taxon>
        <taxon>Actinomycetes</taxon>
        <taxon>Cryptosporangiales</taxon>
        <taxon>Cryptosporangiaceae</taxon>
        <taxon>Cryptosporangium</taxon>
    </lineage>
</organism>
<feature type="region of interest" description="Disordered" evidence="1">
    <location>
        <begin position="69"/>
        <end position="122"/>
    </location>
</feature>
<comment type="caution">
    <text evidence="2">The sequence shown here is derived from an EMBL/GenBank/DDBJ whole genome shotgun (WGS) entry which is preliminary data.</text>
</comment>
<reference evidence="3" key="1">
    <citation type="journal article" date="2019" name="Int. J. Syst. Evol. Microbiol.">
        <title>The Global Catalogue of Microorganisms (GCM) 10K type strain sequencing project: providing services to taxonomists for standard genome sequencing and annotation.</title>
        <authorList>
            <consortium name="The Broad Institute Genomics Platform"/>
            <consortium name="The Broad Institute Genome Sequencing Center for Infectious Disease"/>
            <person name="Wu L."/>
            <person name="Ma J."/>
        </authorList>
    </citation>
    <scope>NUCLEOTIDE SEQUENCE [LARGE SCALE GENOMIC DNA]</scope>
    <source>
        <strain evidence="3">JCM 9458</strain>
    </source>
</reference>
<evidence type="ECO:0000256" key="1">
    <source>
        <dbReference type="SAM" id="MobiDB-lite"/>
    </source>
</evidence>
<protein>
    <submittedName>
        <fullName evidence="2">Uncharacterized protein</fullName>
    </submittedName>
</protein>
<feature type="compositionally biased region" description="Gly residues" evidence="1">
    <location>
        <begin position="73"/>
        <end position="84"/>
    </location>
</feature>
<name>A0ABP6SP73_9ACTN</name>